<feature type="domain" description="HTH marR-type" evidence="4">
    <location>
        <begin position="1"/>
        <end position="127"/>
    </location>
</feature>
<dbReference type="SMART" id="SM00347">
    <property type="entry name" value="HTH_MARR"/>
    <property type="match status" value="1"/>
</dbReference>
<dbReference type="PANTHER" id="PTHR33164:SF43">
    <property type="entry name" value="HTH-TYPE TRANSCRIPTIONAL REPRESSOR YETL"/>
    <property type="match status" value="1"/>
</dbReference>
<evidence type="ECO:0000313" key="6">
    <source>
        <dbReference type="Proteomes" id="UP001596378"/>
    </source>
</evidence>
<keyword evidence="1" id="KW-0805">Transcription regulation</keyword>
<evidence type="ECO:0000256" key="2">
    <source>
        <dbReference type="ARBA" id="ARBA00023125"/>
    </source>
</evidence>
<dbReference type="PANTHER" id="PTHR33164">
    <property type="entry name" value="TRANSCRIPTIONAL REGULATOR, MARR FAMILY"/>
    <property type="match status" value="1"/>
</dbReference>
<dbReference type="InterPro" id="IPR036388">
    <property type="entry name" value="WH-like_DNA-bd_sf"/>
</dbReference>
<dbReference type="InterPro" id="IPR023187">
    <property type="entry name" value="Tscrpt_reg_MarR-type_CS"/>
</dbReference>
<evidence type="ECO:0000256" key="3">
    <source>
        <dbReference type="ARBA" id="ARBA00023163"/>
    </source>
</evidence>
<organism evidence="5 6">
    <name type="scientific">Cohnella cellulosilytica</name>
    <dbReference type="NCBI Taxonomy" id="986710"/>
    <lineage>
        <taxon>Bacteria</taxon>
        <taxon>Bacillati</taxon>
        <taxon>Bacillota</taxon>
        <taxon>Bacilli</taxon>
        <taxon>Bacillales</taxon>
        <taxon>Paenibacillaceae</taxon>
        <taxon>Cohnella</taxon>
    </lineage>
</organism>
<dbReference type="Proteomes" id="UP001596378">
    <property type="component" value="Unassembled WGS sequence"/>
</dbReference>
<dbReference type="Pfam" id="PF12802">
    <property type="entry name" value="MarR_2"/>
    <property type="match status" value="1"/>
</dbReference>
<protein>
    <submittedName>
        <fullName evidence="5">MarR family winged helix-turn-helix transcriptional regulator</fullName>
    </submittedName>
</protein>
<dbReference type="PRINTS" id="PR00598">
    <property type="entry name" value="HTHMARR"/>
</dbReference>
<comment type="caution">
    <text evidence="5">The sequence shown here is derived from an EMBL/GenBank/DDBJ whole genome shotgun (WGS) entry which is preliminary data.</text>
</comment>
<evidence type="ECO:0000313" key="5">
    <source>
        <dbReference type="EMBL" id="MFC7153161.1"/>
    </source>
</evidence>
<dbReference type="EMBL" id="JBHTAI010000030">
    <property type="protein sequence ID" value="MFC7153161.1"/>
    <property type="molecule type" value="Genomic_DNA"/>
</dbReference>
<evidence type="ECO:0000256" key="1">
    <source>
        <dbReference type="ARBA" id="ARBA00023015"/>
    </source>
</evidence>
<dbReference type="InterPro" id="IPR036390">
    <property type="entry name" value="WH_DNA-bd_sf"/>
</dbReference>
<keyword evidence="2" id="KW-0238">DNA-binding</keyword>
<dbReference type="SUPFAM" id="SSF46785">
    <property type="entry name" value="Winged helix' DNA-binding domain"/>
    <property type="match status" value="1"/>
</dbReference>
<evidence type="ECO:0000259" key="4">
    <source>
        <dbReference type="PROSITE" id="PS50995"/>
    </source>
</evidence>
<gene>
    <name evidence="5" type="ORF">ACFQMJ_31875</name>
</gene>
<accession>A0ABW2FIY8</accession>
<dbReference type="Gene3D" id="1.10.10.10">
    <property type="entry name" value="Winged helix-like DNA-binding domain superfamily/Winged helix DNA-binding domain"/>
    <property type="match status" value="1"/>
</dbReference>
<keyword evidence="6" id="KW-1185">Reference proteome</keyword>
<reference evidence="6" key="1">
    <citation type="journal article" date="2019" name="Int. J. Syst. Evol. Microbiol.">
        <title>The Global Catalogue of Microorganisms (GCM) 10K type strain sequencing project: providing services to taxonomists for standard genome sequencing and annotation.</title>
        <authorList>
            <consortium name="The Broad Institute Genomics Platform"/>
            <consortium name="The Broad Institute Genome Sequencing Center for Infectious Disease"/>
            <person name="Wu L."/>
            <person name="Ma J."/>
        </authorList>
    </citation>
    <scope>NUCLEOTIDE SEQUENCE [LARGE SCALE GENOMIC DNA]</scope>
    <source>
        <strain evidence="6">KCTC 12907</strain>
    </source>
</reference>
<sequence>MNIFRVYGLLMQVGDNVTKQVGQSSARWQVLGRAGQRPQTVAKMAREMGHARQSVQRVADVLEKEDLIVYIDNPSDRRAMLVQLTPKGEEVLQAIYSLYAAWSKQFMSKIDSQQLGEMADLLELIGDKLISVEPLTKERGPRNEKYF</sequence>
<dbReference type="PROSITE" id="PS01117">
    <property type="entry name" value="HTH_MARR_1"/>
    <property type="match status" value="1"/>
</dbReference>
<keyword evidence="3" id="KW-0804">Transcription</keyword>
<dbReference type="PROSITE" id="PS50995">
    <property type="entry name" value="HTH_MARR_2"/>
    <property type="match status" value="1"/>
</dbReference>
<dbReference type="InterPro" id="IPR039422">
    <property type="entry name" value="MarR/SlyA-like"/>
</dbReference>
<dbReference type="InterPro" id="IPR000835">
    <property type="entry name" value="HTH_MarR-typ"/>
</dbReference>
<name>A0ABW2FIY8_9BACL</name>
<proteinExistence type="predicted"/>